<keyword evidence="1" id="KW-0472">Membrane</keyword>
<keyword evidence="1" id="KW-1133">Transmembrane helix</keyword>
<dbReference type="Proteomes" id="UP000051006">
    <property type="component" value="Unassembled WGS sequence"/>
</dbReference>
<name>A0A0R2L7T7_9LACO</name>
<dbReference type="PATRIC" id="fig|993692.3.peg.1612"/>
<organism evidence="2 3">
    <name type="scientific">Companilactobacillus kimchiensis</name>
    <dbReference type="NCBI Taxonomy" id="993692"/>
    <lineage>
        <taxon>Bacteria</taxon>
        <taxon>Bacillati</taxon>
        <taxon>Bacillota</taxon>
        <taxon>Bacilli</taxon>
        <taxon>Lactobacillales</taxon>
        <taxon>Lactobacillaceae</taxon>
        <taxon>Companilactobacillus</taxon>
    </lineage>
</organism>
<sequence>MLVIYLILSILMTMVINTKGIIWGGDDMVYHIGRLISLDSSFKSGVIMPNISTSNFSLIGYGINLFYPWVTMVPMILISLLIHNPVTAYYSGLAFFMFISFCISHYVMKKFSNSNTQAIVFSLIYGLANYRLIDVFSRADLAEYLATVFLPLAFLGFYETFFRDYRKWPLLAAGMSLLLLSHILTTVIVAFFFIIILILCWFMASDYQKRLKAVLAAILTSALASAVFLVPFLAEITYQKFQQLSPYVLKGENSIKLLQASLTNNANRTLDGNIYNIGIILLIALILGIFFFKSFNKTYRSIYLLAVLSFVMVMQIFPWSIFQKTPLNLIQFPFRFLLITTLLLAVIATKIFTDIFTNPDTMLKNFFVVGTLGIVMLGLWVVSVNGALHQKYLTAPDQTVNAKIIQSKSLYEGYYEQYSPMASQPYMKDIEGHIGYINGQKTVINVKPNGRFLTVKLNGLKSGTTIDLPIIKYRNSSVAINGQRVNLTKSFRGTVAIKVKQNYQYAKLNIGYHMGFLAWFSLIISLLTWLWLVLEIVFKE</sequence>
<proteinExistence type="predicted"/>
<feature type="transmembrane region" description="Helical" evidence="1">
    <location>
        <begin position="178"/>
        <end position="202"/>
    </location>
</feature>
<comment type="caution">
    <text evidence="2">The sequence shown here is derived from an EMBL/GenBank/DDBJ whole genome shotgun (WGS) entry which is preliminary data.</text>
</comment>
<evidence type="ECO:0000313" key="2">
    <source>
        <dbReference type="EMBL" id="KRN97746.1"/>
    </source>
</evidence>
<feature type="transmembrane region" description="Helical" evidence="1">
    <location>
        <begin position="6"/>
        <end position="25"/>
    </location>
</feature>
<feature type="transmembrane region" description="Helical" evidence="1">
    <location>
        <begin position="334"/>
        <end position="353"/>
    </location>
</feature>
<feature type="transmembrane region" description="Helical" evidence="1">
    <location>
        <begin position="58"/>
        <end position="82"/>
    </location>
</feature>
<feature type="transmembrane region" description="Helical" evidence="1">
    <location>
        <begin position="141"/>
        <end position="158"/>
    </location>
</feature>
<gene>
    <name evidence="2" type="ORF">IV57_GL001588</name>
</gene>
<feature type="transmembrane region" description="Helical" evidence="1">
    <location>
        <begin position="365"/>
        <end position="383"/>
    </location>
</feature>
<feature type="transmembrane region" description="Helical" evidence="1">
    <location>
        <begin position="88"/>
        <end position="108"/>
    </location>
</feature>
<keyword evidence="3" id="KW-1185">Reference proteome</keyword>
<accession>A0A0R2L7T7</accession>
<feature type="transmembrane region" description="Helical" evidence="1">
    <location>
        <begin position="516"/>
        <end position="538"/>
    </location>
</feature>
<feature type="transmembrane region" description="Helical" evidence="1">
    <location>
        <begin position="274"/>
        <end position="295"/>
    </location>
</feature>
<dbReference type="EMBL" id="JQCF01000031">
    <property type="protein sequence ID" value="KRN97746.1"/>
    <property type="molecule type" value="Genomic_DNA"/>
</dbReference>
<feature type="transmembrane region" description="Helical" evidence="1">
    <location>
        <begin position="214"/>
        <end position="234"/>
    </location>
</feature>
<evidence type="ECO:0000313" key="3">
    <source>
        <dbReference type="Proteomes" id="UP000051006"/>
    </source>
</evidence>
<evidence type="ECO:0000256" key="1">
    <source>
        <dbReference type="SAM" id="Phobius"/>
    </source>
</evidence>
<evidence type="ECO:0008006" key="4">
    <source>
        <dbReference type="Google" id="ProtNLM"/>
    </source>
</evidence>
<feature type="transmembrane region" description="Helical" evidence="1">
    <location>
        <begin position="302"/>
        <end position="322"/>
    </location>
</feature>
<keyword evidence="1" id="KW-0812">Transmembrane</keyword>
<protein>
    <recommendedName>
        <fullName evidence="4">Membrane protein 6-pyruvoyl-tetrahydropterin synthase-related domain-containing protein</fullName>
    </recommendedName>
</protein>
<dbReference type="AlphaFoldDB" id="A0A0R2L7T7"/>
<reference evidence="2 3" key="1">
    <citation type="journal article" date="2015" name="Genome Announc.">
        <title>Expanding the biotechnology potential of lactobacilli through comparative genomics of 213 strains and associated genera.</title>
        <authorList>
            <person name="Sun Z."/>
            <person name="Harris H.M."/>
            <person name="McCann A."/>
            <person name="Guo C."/>
            <person name="Argimon S."/>
            <person name="Zhang W."/>
            <person name="Yang X."/>
            <person name="Jeffery I.B."/>
            <person name="Cooney J.C."/>
            <person name="Kagawa T.F."/>
            <person name="Liu W."/>
            <person name="Song Y."/>
            <person name="Salvetti E."/>
            <person name="Wrobel A."/>
            <person name="Rasinkangas P."/>
            <person name="Parkhill J."/>
            <person name="Rea M.C."/>
            <person name="O'Sullivan O."/>
            <person name="Ritari J."/>
            <person name="Douillard F.P."/>
            <person name="Paul Ross R."/>
            <person name="Yang R."/>
            <person name="Briner A.E."/>
            <person name="Felis G.E."/>
            <person name="de Vos W.M."/>
            <person name="Barrangou R."/>
            <person name="Klaenhammer T.R."/>
            <person name="Caufield P.W."/>
            <person name="Cui Y."/>
            <person name="Zhang H."/>
            <person name="O'Toole P.W."/>
        </authorList>
    </citation>
    <scope>NUCLEOTIDE SEQUENCE [LARGE SCALE GENOMIC DNA]</scope>
    <source>
        <strain evidence="2 3">DSM 24716</strain>
    </source>
</reference>